<gene>
    <name evidence="1" type="ORF">POPTR_001G170001v4</name>
</gene>
<proteinExistence type="predicted"/>
<comment type="caution">
    <text evidence="1">The sequence shown here is derived from an EMBL/GenBank/DDBJ whole genome shotgun (WGS) entry which is preliminary data.</text>
</comment>
<sequence length="134" mass="14916">MPPWALSSLQRSKKFVTMVPLECLSPLCSTLALTPPSIKASLWTNLLSISSLQFTVPGNDMPFSPDDDKIKRFEDAEKLYLKIVAKEHLRDSFVGLYDTTSTGISSNQRSALKRLAVASFFLLPSKFTKNKNSC</sequence>
<dbReference type="Proteomes" id="UP000006729">
    <property type="component" value="Chromosome 1"/>
</dbReference>
<protein>
    <submittedName>
        <fullName evidence="1">Uncharacterized protein</fullName>
    </submittedName>
</protein>
<accession>A0ACC0TKP5</accession>
<dbReference type="EMBL" id="CM009290">
    <property type="protein sequence ID" value="KAI9401783.1"/>
    <property type="molecule type" value="Genomic_DNA"/>
</dbReference>
<keyword evidence="2" id="KW-1185">Reference proteome</keyword>
<evidence type="ECO:0000313" key="2">
    <source>
        <dbReference type="Proteomes" id="UP000006729"/>
    </source>
</evidence>
<evidence type="ECO:0000313" key="1">
    <source>
        <dbReference type="EMBL" id="KAI9401783.1"/>
    </source>
</evidence>
<organism evidence="1 2">
    <name type="scientific">Populus trichocarpa</name>
    <name type="common">Western balsam poplar</name>
    <name type="synonym">Populus balsamifera subsp. trichocarpa</name>
    <dbReference type="NCBI Taxonomy" id="3694"/>
    <lineage>
        <taxon>Eukaryota</taxon>
        <taxon>Viridiplantae</taxon>
        <taxon>Streptophyta</taxon>
        <taxon>Embryophyta</taxon>
        <taxon>Tracheophyta</taxon>
        <taxon>Spermatophyta</taxon>
        <taxon>Magnoliopsida</taxon>
        <taxon>eudicotyledons</taxon>
        <taxon>Gunneridae</taxon>
        <taxon>Pentapetalae</taxon>
        <taxon>rosids</taxon>
        <taxon>fabids</taxon>
        <taxon>Malpighiales</taxon>
        <taxon>Salicaceae</taxon>
        <taxon>Saliceae</taxon>
        <taxon>Populus</taxon>
    </lineage>
</organism>
<name>A0ACC0TKP5_POPTR</name>
<reference evidence="1 2" key="1">
    <citation type="journal article" date="2006" name="Science">
        <title>The genome of black cottonwood, Populus trichocarpa (Torr. &amp; Gray).</title>
        <authorList>
            <person name="Tuskan G.A."/>
            <person name="Difazio S."/>
            <person name="Jansson S."/>
            <person name="Bohlmann J."/>
            <person name="Grigoriev I."/>
            <person name="Hellsten U."/>
            <person name="Putnam N."/>
            <person name="Ralph S."/>
            <person name="Rombauts S."/>
            <person name="Salamov A."/>
            <person name="Schein J."/>
            <person name="Sterck L."/>
            <person name="Aerts A."/>
            <person name="Bhalerao R.R."/>
            <person name="Bhalerao R.P."/>
            <person name="Blaudez D."/>
            <person name="Boerjan W."/>
            <person name="Brun A."/>
            <person name="Brunner A."/>
            <person name="Busov V."/>
            <person name="Campbell M."/>
            <person name="Carlson J."/>
            <person name="Chalot M."/>
            <person name="Chapman J."/>
            <person name="Chen G.L."/>
            <person name="Cooper D."/>
            <person name="Coutinho P.M."/>
            <person name="Couturier J."/>
            <person name="Covert S."/>
            <person name="Cronk Q."/>
            <person name="Cunningham R."/>
            <person name="Davis J."/>
            <person name="Degroeve S."/>
            <person name="Dejardin A."/>
            <person name="Depamphilis C."/>
            <person name="Detter J."/>
            <person name="Dirks B."/>
            <person name="Dubchak I."/>
            <person name="Duplessis S."/>
            <person name="Ehlting J."/>
            <person name="Ellis B."/>
            <person name="Gendler K."/>
            <person name="Goodstein D."/>
            <person name="Gribskov M."/>
            <person name="Grimwood J."/>
            <person name="Groover A."/>
            <person name="Gunter L."/>
            <person name="Hamberger B."/>
            <person name="Heinze B."/>
            <person name="Helariutta Y."/>
            <person name="Henrissat B."/>
            <person name="Holligan D."/>
            <person name="Holt R."/>
            <person name="Huang W."/>
            <person name="Islam-Faridi N."/>
            <person name="Jones S."/>
            <person name="Jones-Rhoades M."/>
            <person name="Jorgensen R."/>
            <person name="Joshi C."/>
            <person name="Kangasjarvi J."/>
            <person name="Karlsson J."/>
            <person name="Kelleher C."/>
            <person name="Kirkpatrick R."/>
            <person name="Kirst M."/>
            <person name="Kohler A."/>
            <person name="Kalluri U."/>
            <person name="Larimer F."/>
            <person name="Leebens-Mack J."/>
            <person name="Leple J.C."/>
            <person name="Locascio P."/>
            <person name="Lou Y."/>
            <person name="Lucas S."/>
            <person name="Martin F."/>
            <person name="Montanini B."/>
            <person name="Napoli C."/>
            <person name="Nelson D.R."/>
            <person name="Nelson C."/>
            <person name="Nieminen K."/>
            <person name="Nilsson O."/>
            <person name="Pereda V."/>
            <person name="Peter G."/>
            <person name="Philippe R."/>
            <person name="Pilate G."/>
            <person name="Poliakov A."/>
            <person name="Razumovskaya J."/>
            <person name="Richardson P."/>
            <person name="Rinaldi C."/>
            <person name="Ritland K."/>
            <person name="Rouze P."/>
            <person name="Ryaboy D."/>
            <person name="Schmutz J."/>
            <person name="Schrader J."/>
            <person name="Segerman B."/>
            <person name="Shin H."/>
            <person name="Siddiqui A."/>
            <person name="Sterky F."/>
            <person name="Terry A."/>
            <person name="Tsai C.J."/>
            <person name="Uberbacher E."/>
            <person name="Unneberg P."/>
            <person name="Vahala J."/>
            <person name="Wall K."/>
            <person name="Wessler S."/>
            <person name="Yang G."/>
            <person name="Yin T."/>
            <person name="Douglas C."/>
            <person name="Marra M."/>
            <person name="Sandberg G."/>
            <person name="Van de Peer Y."/>
            <person name="Rokhsar D."/>
        </authorList>
    </citation>
    <scope>NUCLEOTIDE SEQUENCE [LARGE SCALE GENOMIC DNA]</scope>
    <source>
        <strain evidence="2">cv. Nisqually</strain>
    </source>
</reference>